<protein>
    <submittedName>
        <fullName evidence="3">Uncharacterized protein</fullName>
    </submittedName>
</protein>
<proteinExistence type="predicted"/>
<dbReference type="Gene3D" id="3.30.70.1820">
    <property type="entry name" value="L1 transposable element, RRM domain"/>
    <property type="match status" value="1"/>
</dbReference>
<sequence length="478" mass="53170">MLVLSTVVSSLDPGRSSAPPPFSSLLLRGRLTFFAGEEVVSWFTAPLLRRSRPGTTSNKMSGSGGGMASDRYKLVCLILQVAAVTSRCSSSSSDVRVLPSQFPDSWAVYASTDPAFQAFNLSSAFITGTGNGLEWDCFYGAWHGAAVTSTASAVDIRTTSRQLLFSGSGDGMASDRYKLVCLILQVRYHFKCYSSDDRFLLLLPDPLPCACAVNSFLCWLRMLLLISGDVESNPGSLIEDMLKELLAGQQKISQDIASLTTTAAALDSRLKTVEARTAAAADLVPRLNELESTVRDLKNLVEILDHRNDDLENRLRRNNLIIYGLTETKKETPDQLLETVHELINVKLGVKCENIERWHRLGTPRKNSSPRPVIIKLIDFRTKTQILGDARKLKGSKIYINEDFSARVRQIRKSLWQHSVEIRKNADKVRLRHDALIVDSVRYSWDESSGTLIKHSQHAPERPPAHAPLHSRQPRLPE</sequence>
<reference evidence="3" key="2">
    <citation type="submission" date="2021-09" db="EMBL/GenBank/DDBJ databases">
        <authorList>
            <person name="Jia N."/>
            <person name="Wang J."/>
            <person name="Shi W."/>
            <person name="Du L."/>
            <person name="Sun Y."/>
            <person name="Zhan W."/>
            <person name="Jiang J."/>
            <person name="Wang Q."/>
            <person name="Zhang B."/>
            <person name="Ji P."/>
            <person name="Sakyi L.B."/>
            <person name="Cui X."/>
            <person name="Yuan T."/>
            <person name="Jiang B."/>
            <person name="Yang W."/>
            <person name="Lam T.T.-Y."/>
            <person name="Chang Q."/>
            <person name="Ding S."/>
            <person name="Wang X."/>
            <person name="Zhu J."/>
            <person name="Ruan X."/>
            <person name="Zhao L."/>
            <person name="Wei J."/>
            <person name="Que T."/>
            <person name="Du C."/>
            <person name="Cheng J."/>
            <person name="Dai P."/>
            <person name="Han X."/>
            <person name="Huang E."/>
            <person name="Gao Y."/>
            <person name="Liu J."/>
            <person name="Shao H."/>
            <person name="Ye R."/>
            <person name="Li L."/>
            <person name="Wei W."/>
            <person name="Wang X."/>
            <person name="Wang C."/>
            <person name="Huo Q."/>
            <person name="Li W."/>
            <person name="Guo W."/>
            <person name="Chen H."/>
            <person name="Chen S."/>
            <person name="Zhou L."/>
            <person name="Zhou L."/>
            <person name="Ni X."/>
            <person name="Tian J."/>
            <person name="Zhou Y."/>
            <person name="Sheng Y."/>
            <person name="Liu T."/>
            <person name="Pan Y."/>
            <person name="Xia L."/>
            <person name="Li J."/>
            <person name="Zhao F."/>
            <person name="Cao W."/>
        </authorList>
    </citation>
    <scope>NUCLEOTIDE SEQUENCE</scope>
    <source>
        <strain evidence="3">Rmic-2018</strain>
        <tissue evidence="3">Larvae</tissue>
    </source>
</reference>
<comment type="caution">
    <text evidence="3">The sequence shown here is derived from an EMBL/GenBank/DDBJ whole genome shotgun (WGS) entry which is preliminary data.</text>
</comment>
<gene>
    <name evidence="3" type="ORF">HPB51_016318</name>
</gene>
<feature type="region of interest" description="Disordered" evidence="2">
    <location>
        <begin position="453"/>
        <end position="478"/>
    </location>
</feature>
<dbReference type="VEuPathDB" id="VectorBase:LOC119165210"/>
<evidence type="ECO:0000256" key="2">
    <source>
        <dbReference type="SAM" id="MobiDB-lite"/>
    </source>
</evidence>
<dbReference type="AlphaFoldDB" id="A0A9J6ENR4"/>
<dbReference type="InterPro" id="IPR004244">
    <property type="entry name" value="Transposase_22"/>
</dbReference>
<reference evidence="3" key="1">
    <citation type="journal article" date="2020" name="Cell">
        <title>Large-Scale Comparative Analyses of Tick Genomes Elucidate Their Genetic Diversity and Vector Capacities.</title>
        <authorList>
            <consortium name="Tick Genome and Microbiome Consortium (TIGMIC)"/>
            <person name="Jia N."/>
            <person name="Wang J."/>
            <person name="Shi W."/>
            <person name="Du L."/>
            <person name="Sun Y."/>
            <person name="Zhan W."/>
            <person name="Jiang J.F."/>
            <person name="Wang Q."/>
            <person name="Zhang B."/>
            <person name="Ji P."/>
            <person name="Bell-Sakyi L."/>
            <person name="Cui X.M."/>
            <person name="Yuan T.T."/>
            <person name="Jiang B.G."/>
            <person name="Yang W.F."/>
            <person name="Lam T.T."/>
            <person name="Chang Q.C."/>
            <person name="Ding S.J."/>
            <person name="Wang X.J."/>
            <person name="Zhu J.G."/>
            <person name="Ruan X.D."/>
            <person name="Zhao L."/>
            <person name="Wei J.T."/>
            <person name="Ye R.Z."/>
            <person name="Que T.C."/>
            <person name="Du C.H."/>
            <person name="Zhou Y.H."/>
            <person name="Cheng J.X."/>
            <person name="Dai P.F."/>
            <person name="Guo W.B."/>
            <person name="Han X.H."/>
            <person name="Huang E.J."/>
            <person name="Li L.F."/>
            <person name="Wei W."/>
            <person name="Gao Y.C."/>
            <person name="Liu J.Z."/>
            <person name="Shao H.Z."/>
            <person name="Wang X."/>
            <person name="Wang C.C."/>
            <person name="Yang T.C."/>
            <person name="Huo Q.B."/>
            <person name="Li W."/>
            <person name="Chen H.Y."/>
            <person name="Chen S.E."/>
            <person name="Zhou L.G."/>
            <person name="Ni X.B."/>
            <person name="Tian J.H."/>
            <person name="Sheng Y."/>
            <person name="Liu T."/>
            <person name="Pan Y.S."/>
            <person name="Xia L.Y."/>
            <person name="Li J."/>
            <person name="Zhao F."/>
            <person name="Cao W.C."/>
        </authorList>
    </citation>
    <scope>NUCLEOTIDE SEQUENCE</scope>
    <source>
        <strain evidence="3">Rmic-2018</strain>
    </source>
</reference>
<organism evidence="3 4">
    <name type="scientific">Rhipicephalus microplus</name>
    <name type="common">Cattle tick</name>
    <name type="synonym">Boophilus microplus</name>
    <dbReference type="NCBI Taxonomy" id="6941"/>
    <lineage>
        <taxon>Eukaryota</taxon>
        <taxon>Metazoa</taxon>
        <taxon>Ecdysozoa</taxon>
        <taxon>Arthropoda</taxon>
        <taxon>Chelicerata</taxon>
        <taxon>Arachnida</taxon>
        <taxon>Acari</taxon>
        <taxon>Parasitiformes</taxon>
        <taxon>Ixodida</taxon>
        <taxon>Ixodoidea</taxon>
        <taxon>Ixodidae</taxon>
        <taxon>Rhipicephalinae</taxon>
        <taxon>Rhipicephalus</taxon>
        <taxon>Boophilus</taxon>
    </lineage>
</organism>
<keyword evidence="1" id="KW-0175">Coiled coil</keyword>
<feature type="coiled-coil region" evidence="1">
    <location>
        <begin position="287"/>
        <end position="314"/>
    </location>
</feature>
<accession>A0A9J6ENR4</accession>
<keyword evidence="4" id="KW-1185">Reference proteome</keyword>
<dbReference type="PANTHER" id="PTHR11505">
    <property type="entry name" value="L1 TRANSPOSABLE ELEMENT-RELATED"/>
    <property type="match status" value="1"/>
</dbReference>
<evidence type="ECO:0000256" key="1">
    <source>
        <dbReference type="SAM" id="Coils"/>
    </source>
</evidence>
<dbReference type="EMBL" id="JABSTU010000003">
    <property type="protein sequence ID" value="KAH8036014.1"/>
    <property type="molecule type" value="Genomic_DNA"/>
</dbReference>
<name>A0A9J6ENR4_RHIMP</name>
<evidence type="ECO:0000313" key="4">
    <source>
        <dbReference type="Proteomes" id="UP000821866"/>
    </source>
</evidence>
<dbReference type="Proteomes" id="UP000821866">
    <property type="component" value="Chromosome 11"/>
</dbReference>
<evidence type="ECO:0000313" key="3">
    <source>
        <dbReference type="EMBL" id="KAH8036014.1"/>
    </source>
</evidence>